<accession>A0A328UCZ6</accession>
<evidence type="ECO:0000256" key="2">
    <source>
        <dbReference type="ARBA" id="ARBA00022692"/>
    </source>
</evidence>
<feature type="transmembrane region" description="Helical" evidence="5">
    <location>
        <begin position="12"/>
        <end position="30"/>
    </location>
</feature>
<dbReference type="Proteomes" id="UP000249377">
    <property type="component" value="Unassembled WGS sequence"/>
</dbReference>
<sequence length="213" mass="22635">MNDLLPSLAESLLLVLALSMDSFVASFAYGTNHIRIPLSSTIVISTVCSAILGLSLLAGVLIRPFVPGELVKAVCFFILLALGLVKVFDSSLKAAIRRRKHIHRDFTFSALHLNFILTVYADPEQADQDRSRLLSPAEAFSLAVALSLDGLAVGFGAALGSVGVWQSLLFSLFIGAGAVRLGAFLGNRLASRTSLDLSWIGGVLLLALALLKL</sequence>
<dbReference type="InterPro" id="IPR003810">
    <property type="entry name" value="Mntp/YtaF"/>
</dbReference>
<protein>
    <recommendedName>
        <fullName evidence="8">Sporulation membrane protein YtaF</fullName>
    </recommendedName>
</protein>
<feature type="transmembrane region" description="Helical" evidence="5">
    <location>
        <begin position="164"/>
        <end position="183"/>
    </location>
</feature>
<evidence type="ECO:0000313" key="7">
    <source>
        <dbReference type="Proteomes" id="UP000249377"/>
    </source>
</evidence>
<keyword evidence="4 5" id="KW-0472">Membrane</keyword>
<evidence type="ECO:0000256" key="3">
    <source>
        <dbReference type="ARBA" id="ARBA00022989"/>
    </source>
</evidence>
<evidence type="ECO:0008006" key="8">
    <source>
        <dbReference type="Google" id="ProtNLM"/>
    </source>
</evidence>
<feature type="transmembrane region" description="Helical" evidence="5">
    <location>
        <begin position="42"/>
        <end position="64"/>
    </location>
</feature>
<dbReference type="PANTHER" id="PTHR35529:SF2">
    <property type="entry name" value="SPORULATION PROTEIN YTAF-RELATED"/>
    <property type="match status" value="1"/>
</dbReference>
<reference evidence="6 7" key="1">
    <citation type="submission" date="2018-06" db="EMBL/GenBank/DDBJ databases">
        <title>Noncontiguous genome sequence of Ruminococcaceae bacterium ASD2818.</title>
        <authorList>
            <person name="Chaplin A.V."/>
            <person name="Sokolova S.R."/>
            <person name="Kochetkova T.O."/>
            <person name="Goltsov A.Y."/>
            <person name="Trofimov D.Y."/>
            <person name="Efimov B.A."/>
        </authorList>
    </citation>
    <scope>NUCLEOTIDE SEQUENCE [LARGE SCALE GENOMIC DNA]</scope>
    <source>
        <strain evidence="6 7">ASD2818</strain>
    </source>
</reference>
<keyword evidence="1" id="KW-1003">Cell membrane</keyword>
<feature type="transmembrane region" description="Helical" evidence="5">
    <location>
        <begin position="70"/>
        <end position="88"/>
    </location>
</feature>
<dbReference type="PANTHER" id="PTHR35529">
    <property type="entry name" value="MANGANESE EFFLUX PUMP MNTP-RELATED"/>
    <property type="match status" value="1"/>
</dbReference>
<keyword evidence="2 5" id="KW-0812">Transmembrane</keyword>
<dbReference type="Pfam" id="PF02659">
    <property type="entry name" value="Mntp"/>
    <property type="match status" value="1"/>
</dbReference>
<comment type="caution">
    <text evidence="6">The sequence shown here is derived from an EMBL/GenBank/DDBJ whole genome shotgun (WGS) entry which is preliminary data.</text>
</comment>
<feature type="transmembrane region" description="Helical" evidence="5">
    <location>
        <begin position="195"/>
        <end position="211"/>
    </location>
</feature>
<dbReference type="EMBL" id="QLYR01000004">
    <property type="protein sequence ID" value="RAQ28752.1"/>
    <property type="molecule type" value="Genomic_DNA"/>
</dbReference>
<evidence type="ECO:0000256" key="4">
    <source>
        <dbReference type="ARBA" id="ARBA00023136"/>
    </source>
</evidence>
<keyword evidence="3 5" id="KW-1133">Transmembrane helix</keyword>
<proteinExistence type="predicted"/>
<evidence type="ECO:0000256" key="1">
    <source>
        <dbReference type="ARBA" id="ARBA00022475"/>
    </source>
</evidence>
<evidence type="ECO:0000313" key="6">
    <source>
        <dbReference type="EMBL" id="RAQ28752.1"/>
    </source>
</evidence>
<name>A0A328UCZ6_9FIRM</name>
<evidence type="ECO:0000256" key="5">
    <source>
        <dbReference type="SAM" id="Phobius"/>
    </source>
</evidence>
<feature type="transmembrane region" description="Helical" evidence="5">
    <location>
        <begin position="139"/>
        <end position="158"/>
    </location>
</feature>
<gene>
    <name evidence="6" type="ORF">DPQ25_08140</name>
</gene>
<organism evidence="6 7">
    <name type="scientific">Hydrogeniiclostridium mannosilyticum</name>
    <dbReference type="NCBI Taxonomy" id="2764322"/>
    <lineage>
        <taxon>Bacteria</taxon>
        <taxon>Bacillati</taxon>
        <taxon>Bacillota</taxon>
        <taxon>Clostridia</taxon>
        <taxon>Eubacteriales</taxon>
        <taxon>Acutalibacteraceae</taxon>
        <taxon>Hydrogeniiclostridium</taxon>
    </lineage>
</organism>
<keyword evidence="7" id="KW-1185">Reference proteome</keyword>
<dbReference type="RefSeq" id="WP_112332674.1">
    <property type="nucleotide sequence ID" value="NZ_QLYR01000004.1"/>
</dbReference>
<dbReference type="AlphaFoldDB" id="A0A328UCZ6"/>